<keyword evidence="4" id="KW-1015">Disulfide bond</keyword>
<dbReference type="InterPro" id="IPR003598">
    <property type="entry name" value="Ig_sub2"/>
</dbReference>
<evidence type="ECO:0000313" key="10">
    <source>
        <dbReference type="Proteomes" id="UP001208570"/>
    </source>
</evidence>
<dbReference type="Pfam" id="PF04698">
    <property type="entry name" value="Rab_eff_C"/>
    <property type="match status" value="1"/>
</dbReference>
<feature type="region of interest" description="Disordered" evidence="7">
    <location>
        <begin position="1"/>
        <end position="113"/>
    </location>
</feature>
<evidence type="ECO:0000256" key="7">
    <source>
        <dbReference type="SAM" id="MobiDB-lite"/>
    </source>
</evidence>
<feature type="compositionally biased region" description="Polar residues" evidence="7">
    <location>
        <begin position="72"/>
        <end position="93"/>
    </location>
</feature>
<dbReference type="SMART" id="SM00409">
    <property type="entry name" value="IG"/>
    <property type="match status" value="2"/>
</dbReference>
<proteinExistence type="predicted"/>
<dbReference type="InterPro" id="IPR013783">
    <property type="entry name" value="Ig-like_fold"/>
</dbReference>
<dbReference type="SMART" id="SM00408">
    <property type="entry name" value="IGc2"/>
    <property type="match status" value="2"/>
</dbReference>
<dbReference type="PANTHER" id="PTHR45080">
    <property type="entry name" value="CONTACTIN 5"/>
    <property type="match status" value="1"/>
</dbReference>
<dbReference type="GO" id="GO:0005737">
    <property type="term" value="C:cytoplasm"/>
    <property type="evidence" value="ECO:0007669"/>
    <property type="project" value="UniProtKB-SubCell"/>
</dbReference>
<sequence>MLVPDGRGQSNTVKVGDRDLDELSDLSENTTHSNVSPAEESDDLGEDEDVHDEDPSEFMDKRRRGTNEDWKSLSTLTAKQKSTSRVPNSNSVRHQFEAKSDTGPSSSERTFSNDSKIAEAMTTITAEKLLALEVISTEKEENDPRFLLRPTDVTVVEGEVATFCCRLSGTEPIDVFWHKEGQDIIQLNDDDSCETRYDDSTYYLDIYNTRRSDQSQILCIGVNDSGRCVQGVRLFVQENPGDKKAPEFLKPLRDVDVKVGSRVKFRVKLSGYPQPKVNWYKDGKKLKSSQQCKLEKHGNRDYLLCINYATLDDDAEYTIVARNIIGEARSSAQLVVDEGGSDVEFSSLSSSRISLPLSPPPVQTTPLDLCSSDNFSGLYPDTEELLKLADKVSQTRGNVTTTATKMLRSAGQMSTLHQQLDEMDRKLNVMETEVKDADHVSMDTNAYKELYREQILQEHQEMQTSASAVRNITSAAINLLQSTSDIIESNKEPQGLKRKSELISIPSSVDKEQELVELKLTFLEFEKLYSVGKITREQMRSGMVPRSVYEMCMNYLSAEADFTKQTEKSHDLVLHDLPSSVDCGLKRVDSKRYKRDYIINKEKMSIRQKVLDKRQTSGFGASDIIKSTPAGVREDPHEKISEAQEQIYLAAGRVSHLQEKIEHLEDKVMAAGDDSISDLEDQVAKTSAQVKSSEQKVSLVEQQIRALESLSKKVENEPVKLKQRTSSLTRDQSSASSQSESQAKVVMVADKG</sequence>
<dbReference type="EMBL" id="JAODUP010001089">
    <property type="protein sequence ID" value="KAK2141520.1"/>
    <property type="molecule type" value="Genomic_DNA"/>
</dbReference>
<gene>
    <name evidence="9" type="ORF">LSH36_1088g00085</name>
</gene>
<dbReference type="Pfam" id="PF07679">
    <property type="entry name" value="I-set"/>
    <property type="match status" value="2"/>
</dbReference>
<feature type="compositionally biased region" description="Acidic residues" evidence="7">
    <location>
        <begin position="39"/>
        <end position="57"/>
    </location>
</feature>
<keyword evidence="3" id="KW-0732">Signal</keyword>
<organism evidence="9 10">
    <name type="scientific">Paralvinella palmiformis</name>
    <dbReference type="NCBI Taxonomy" id="53620"/>
    <lineage>
        <taxon>Eukaryota</taxon>
        <taxon>Metazoa</taxon>
        <taxon>Spiralia</taxon>
        <taxon>Lophotrochozoa</taxon>
        <taxon>Annelida</taxon>
        <taxon>Polychaeta</taxon>
        <taxon>Sedentaria</taxon>
        <taxon>Canalipalpata</taxon>
        <taxon>Terebellida</taxon>
        <taxon>Terebelliformia</taxon>
        <taxon>Alvinellidae</taxon>
        <taxon>Paralvinella</taxon>
    </lineage>
</organism>
<dbReference type="InterPro" id="IPR050958">
    <property type="entry name" value="Cell_Adh-Cytoskel_Orgn"/>
</dbReference>
<evidence type="ECO:0000256" key="6">
    <source>
        <dbReference type="SAM" id="Coils"/>
    </source>
</evidence>
<evidence type="ECO:0000256" key="4">
    <source>
        <dbReference type="ARBA" id="ARBA00023157"/>
    </source>
</evidence>
<comment type="subcellular location">
    <subcellularLocation>
        <location evidence="1">Cytoplasm</location>
    </subcellularLocation>
</comment>
<evidence type="ECO:0000256" key="5">
    <source>
        <dbReference type="ARBA" id="ARBA00023319"/>
    </source>
</evidence>
<dbReference type="PROSITE" id="PS50835">
    <property type="entry name" value="IG_LIKE"/>
    <property type="match status" value="2"/>
</dbReference>
<evidence type="ECO:0000259" key="8">
    <source>
        <dbReference type="PROSITE" id="PS50835"/>
    </source>
</evidence>
<feature type="coiled-coil region" evidence="6">
    <location>
        <begin position="413"/>
        <end position="440"/>
    </location>
</feature>
<dbReference type="GO" id="GO:0005886">
    <property type="term" value="C:plasma membrane"/>
    <property type="evidence" value="ECO:0007669"/>
    <property type="project" value="TreeGrafter"/>
</dbReference>
<dbReference type="SUPFAM" id="SSF48726">
    <property type="entry name" value="Immunoglobulin"/>
    <property type="match status" value="2"/>
</dbReference>
<feature type="domain" description="Ig-like" evidence="8">
    <location>
        <begin position="246"/>
        <end position="337"/>
    </location>
</feature>
<dbReference type="PANTHER" id="PTHR45080:SF8">
    <property type="entry name" value="IG-LIKE DOMAIN-CONTAINING PROTEIN"/>
    <property type="match status" value="1"/>
</dbReference>
<feature type="compositionally biased region" description="Polar residues" evidence="7">
    <location>
        <begin position="102"/>
        <end position="113"/>
    </location>
</feature>
<dbReference type="Gene3D" id="2.60.40.10">
    <property type="entry name" value="Immunoglobulins"/>
    <property type="match status" value="2"/>
</dbReference>
<dbReference type="InterPro" id="IPR013098">
    <property type="entry name" value="Ig_I-set"/>
</dbReference>
<evidence type="ECO:0000256" key="1">
    <source>
        <dbReference type="ARBA" id="ARBA00004496"/>
    </source>
</evidence>
<evidence type="ECO:0000313" key="9">
    <source>
        <dbReference type="EMBL" id="KAK2141520.1"/>
    </source>
</evidence>
<dbReference type="InterPro" id="IPR006788">
    <property type="entry name" value="Myrip/Melanophilin"/>
</dbReference>
<keyword evidence="10" id="KW-1185">Reference proteome</keyword>
<comment type="caution">
    <text evidence="9">The sequence shown here is derived from an EMBL/GenBank/DDBJ whole genome shotgun (WGS) entry which is preliminary data.</text>
</comment>
<feature type="domain" description="Ig-like" evidence="8">
    <location>
        <begin position="144"/>
        <end position="219"/>
    </location>
</feature>
<dbReference type="InterPro" id="IPR003599">
    <property type="entry name" value="Ig_sub"/>
</dbReference>
<name>A0AAD9MQB9_9ANNE</name>
<dbReference type="FunFam" id="2.60.40.10:FF:000425">
    <property type="entry name" value="Myosin light chain kinase"/>
    <property type="match status" value="1"/>
</dbReference>
<dbReference type="GO" id="GO:0007156">
    <property type="term" value="P:homophilic cell adhesion via plasma membrane adhesion molecules"/>
    <property type="evidence" value="ECO:0007669"/>
    <property type="project" value="TreeGrafter"/>
</dbReference>
<dbReference type="AlphaFoldDB" id="A0AAD9MQB9"/>
<dbReference type="InterPro" id="IPR036179">
    <property type="entry name" value="Ig-like_dom_sf"/>
</dbReference>
<keyword evidence="2" id="KW-0963">Cytoplasm</keyword>
<protein>
    <recommendedName>
        <fullName evidence="8">Ig-like domain-containing protein</fullName>
    </recommendedName>
</protein>
<dbReference type="Proteomes" id="UP001208570">
    <property type="component" value="Unassembled WGS sequence"/>
</dbReference>
<accession>A0AAD9MQB9</accession>
<dbReference type="InterPro" id="IPR007110">
    <property type="entry name" value="Ig-like_dom"/>
</dbReference>
<evidence type="ECO:0000256" key="3">
    <source>
        <dbReference type="ARBA" id="ARBA00022729"/>
    </source>
</evidence>
<feature type="compositionally biased region" description="Low complexity" evidence="7">
    <location>
        <begin position="726"/>
        <end position="742"/>
    </location>
</feature>
<reference evidence="9" key="1">
    <citation type="journal article" date="2023" name="Mol. Biol. Evol.">
        <title>Third-Generation Sequencing Reveals the Adaptive Role of the Epigenome in Three Deep-Sea Polychaetes.</title>
        <authorList>
            <person name="Perez M."/>
            <person name="Aroh O."/>
            <person name="Sun Y."/>
            <person name="Lan Y."/>
            <person name="Juniper S.K."/>
            <person name="Young C.R."/>
            <person name="Angers B."/>
            <person name="Qian P.Y."/>
        </authorList>
    </citation>
    <scope>NUCLEOTIDE SEQUENCE</scope>
    <source>
        <strain evidence="9">P08H-3</strain>
    </source>
</reference>
<feature type="region of interest" description="Disordered" evidence="7">
    <location>
        <begin position="715"/>
        <end position="752"/>
    </location>
</feature>
<keyword evidence="6" id="KW-0175">Coiled coil</keyword>
<evidence type="ECO:0000256" key="2">
    <source>
        <dbReference type="ARBA" id="ARBA00022490"/>
    </source>
</evidence>
<keyword evidence="5" id="KW-0393">Immunoglobulin domain</keyword>